<dbReference type="Proteomes" id="UP000812966">
    <property type="component" value="Unassembled WGS sequence"/>
</dbReference>
<evidence type="ECO:0000313" key="10">
    <source>
        <dbReference type="EMBL" id="KAG7562017.1"/>
    </source>
</evidence>
<dbReference type="PANTHER" id="PTHR43353">
    <property type="entry name" value="SUCCINATE-SEMIALDEHYDE DEHYDROGENASE, MITOCHONDRIAL"/>
    <property type="match status" value="1"/>
</dbReference>
<evidence type="ECO:0000256" key="1">
    <source>
        <dbReference type="ARBA" id="ARBA00005176"/>
    </source>
</evidence>
<feature type="active site" evidence="6">
    <location>
        <position position="289"/>
    </location>
</feature>
<dbReference type="InterPro" id="IPR016163">
    <property type="entry name" value="Ald_DH_C"/>
</dbReference>
<evidence type="ECO:0000256" key="2">
    <source>
        <dbReference type="ARBA" id="ARBA00009986"/>
    </source>
</evidence>
<dbReference type="InterPro" id="IPR016162">
    <property type="entry name" value="Ald_DH_N"/>
</dbReference>
<dbReference type="InterPro" id="IPR016161">
    <property type="entry name" value="Ald_DH/histidinol_DH"/>
</dbReference>
<dbReference type="NCBIfam" id="TIGR01780">
    <property type="entry name" value="SSADH"/>
    <property type="match status" value="1"/>
</dbReference>
<dbReference type="PROSITE" id="PS00070">
    <property type="entry name" value="ALDEHYDE_DEHYDR_CYS"/>
    <property type="match status" value="1"/>
</dbReference>
<dbReference type="CDD" id="cd07103">
    <property type="entry name" value="ALDH_F5_SSADH_GabD"/>
    <property type="match status" value="1"/>
</dbReference>
<dbReference type="GO" id="GO:0004777">
    <property type="term" value="F:succinate-semialdehyde dehydrogenase (NAD+) activity"/>
    <property type="evidence" value="ECO:0007669"/>
    <property type="project" value="UniProtKB-UniRule"/>
</dbReference>
<dbReference type="Gene3D" id="3.40.309.10">
    <property type="entry name" value="Aldehyde Dehydrogenase, Chain A, domain 2"/>
    <property type="match status" value="1"/>
</dbReference>
<name>A0A8K0JNR1_9TREE</name>
<evidence type="ECO:0000259" key="9">
    <source>
        <dbReference type="Pfam" id="PF00171"/>
    </source>
</evidence>
<dbReference type="InterPro" id="IPR050740">
    <property type="entry name" value="Aldehyde_DH_Superfamily"/>
</dbReference>
<dbReference type="UniPathway" id="UPA00733"/>
<evidence type="ECO:0000256" key="4">
    <source>
        <dbReference type="ARBA" id="ARBA00050387"/>
    </source>
</evidence>
<dbReference type="EC" id="1.2.1.16" evidence="8"/>
<organism evidence="10 11">
    <name type="scientific">Filobasidium floriforme</name>
    <dbReference type="NCBI Taxonomy" id="5210"/>
    <lineage>
        <taxon>Eukaryota</taxon>
        <taxon>Fungi</taxon>
        <taxon>Dikarya</taxon>
        <taxon>Basidiomycota</taxon>
        <taxon>Agaricomycotina</taxon>
        <taxon>Tremellomycetes</taxon>
        <taxon>Filobasidiales</taxon>
        <taxon>Filobasidiaceae</taxon>
        <taxon>Filobasidium</taxon>
    </lineage>
</organism>
<dbReference type="Gene3D" id="3.40.605.10">
    <property type="entry name" value="Aldehyde Dehydrogenase, Chain A, domain 1"/>
    <property type="match status" value="1"/>
</dbReference>
<dbReference type="InterPro" id="IPR029510">
    <property type="entry name" value="Ald_DH_CS_GLU"/>
</dbReference>
<evidence type="ECO:0000313" key="11">
    <source>
        <dbReference type="Proteomes" id="UP000812966"/>
    </source>
</evidence>
<comment type="catalytic activity">
    <reaction evidence="5 8">
        <text>succinate semialdehyde + NAD(+) + H2O = succinate + NADH + 2 H(+)</text>
        <dbReference type="Rhea" id="RHEA:13217"/>
        <dbReference type="ChEBI" id="CHEBI:15377"/>
        <dbReference type="ChEBI" id="CHEBI:15378"/>
        <dbReference type="ChEBI" id="CHEBI:30031"/>
        <dbReference type="ChEBI" id="CHEBI:57540"/>
        <dbReference type="ChEBI" id="CHEBI:57706"/>
        <dbReference type="ChEBI" id="CHEBI:57945"/>
        <dbReference type="EC" id="1.2.1.16"/>
    </reaction>
</comment>
<comment type="catalytic activity">
    <reaction evidence="4 8">
        <text>succinate semialdehyde + NADP(+) + H2O = succinate + NADPH + 2 H(+)</text>
        <dbReference type="Rhea" id="RHEA:13213"/>
        <dbReference type="ChEBI" id="CHEBI:15377"/>
        <dbReference type="ChEBI" id="CHEBI:15378"/>
        <dbReference type="ChEBI" id="CHEBI:30031"/>
        <dbReference type="ChEBI" id="CHEBI:57706"/>
        <dbReference type="ChEBI" id="CHEBI:57783"/>
        <dbReference type="ChEBI" id="CHEBI:58349"/>
        <dbReference type="EC" id="1.2.1.16"/>
    </reaction>
</comment>
<evidence type="ECO:0000256" key="8">
    <source>
        <dbReference type="RuleBase" id="RU365091"/>
    </source>
</evidence>
<proteinExistence type="inferred from homology"/>
<comment type="pathway">
    <text evidence="1 8">Amino-acid degradation; 4-aminobutanoate degradation.</text>
</comment>
<dbReference type="PANTHER" id="PTHR43353:SF5">
    <property type="entry name" value="SUCCINATE-SEMIALDEHYDE DEHYDROGENASE, MITOCHONDRIAL"/>
    <property type="match status" value="1"/>
</dbReference>
<dbReference type="InterPro" id="IPR016160">
    <property type="entry name" value="Ald_DH_CS_CYS"/>
</dbReference>
<dbReference type="SUPFAM" id="SSF53720">
    <property type="entry name" value="ALDH-like"/>
    <property type="match status" value="1"/>
</dbReference>
<dbReference type="PROSITE" id="PS00687">
    <property type="entry name" value="ALDEHYDE_DEHYDR_GLU"/>
    <property type="match status" value="1"/>
</dbReference>
<keyword evidence="3 7" id="KW-0560">Oxidoreductase</keyword>
<dbReference type="InterPro" id="IPR015590">
    <property type="entry name" value="Aldehyde_DH_dom"/>
</dbReference>
<evidence type="ECO:0000256" key="6">
    <source>
        <dbReference type="PROSITE-ProRule" id="PRU10007"/>
    </source>
</evidence>
<keyword evidence="11" id="KW-1185">Reference proteome</keyword>
<dbReference type="FunFam" id="3.40.309.10:FF:000004">
    <property type="entry name" value="Succinate-semialdehyde dehydrogenase I"/>
    <property type="match status" value="1"/>
</dbReference>
<dbReference type="FunFam" id="3.40.605.10:FF:000005">
    <property type="entry name" value="Succinate-semialdehyde dehydrogenase I"/>
    <property type="match status" value="1"/>
</dbReference>
<evidence type="ECO:0000256" key="5">
    <source>
        <dbReference type="ARBA" id="ARBA00052698"/>
    </source>
</evidence>
<reference evidence="10" key="1">
    <citation type="submission" date="2020-04" db="EMBL/GenBank/DDBJ databases">
        <title>Analysis of mating type loci in Filobasidium floriforme.</title>
        <authorList>
            <person name="Nowrousian M."/>
        </authorList>
    </citation>
    <scope>NUCLEOTIDE SEQUENCE</scope>
    <source>
        <strain evidence="10">CBS 6242</strain>
    </source>
</reference>
<sequence length="524" mass="56136">MASLLTRLAQSSTSRSSSILSLSRTMSTQRATLNLKNPSLLKSKAFVNNEWVSSKSGKVFQVTNPANNEVIGEVPEMGNEEEVEEVIAVAKKAFETWRHSTPKSRQDLLAKFHKLMLDNTDDLATIITAENGKPLPDARGEHLYSSSFLEWFSAEAMRNYGDTIPSTIPGLRNVTIKQPVGVVGVITPWNFPSAMITRKIAPALAAGCTCVIKVPEETPFSGLALMELAQQAGFPPGVLNVITSQDSPKVGQVICASKTIKKVSFTGSTGVGKILAKQCAGTLKKLSFELGGNAPFIVFDDADIDAAVTGAIACKFRSSGQTCVCANRIYVQDGVYDEFSKKLVEAVKKFKVGNGADEGVTHGPLIHGRALAKVEDHVKDAVDKGANLLLGGSRLTGPEYPSENYYEPTIIGDVPEDAACLQEETFGPMAAVVRFKSEEEVLRLANDTDVGLAGYFFSRDVGRVWRVAEALEVGMVGCNTGLISQASIPFGGVKESGYGREGSKYGMADYEVIKVICMGGLGTN</sequence>
<comment type="caution">
    <text evidence="10">The sequence shown here is derived from an EMBL/GenBank/DDBJ whole genome shotgun (WGS) entry which is preliminary data.</text>
</comment>
<dbReference type="GO" id="GO:0009450">
    <property type="term" value="P:gamma-aminobutyric acid catabolic process"/>
    <property type="evidence" value="ECO:0007669"/>
    <property type="project" value="UniProtKB-UniPathway"/>
</dbReference>
<dbReference type="InterPro" id="IPR010102">
    <property type="entry name" value="Succ_semiAld_DH"/>
</dbReference>
<evidence type="ECO:0000256" key="3">
    <source>
        <dbReference type="ARBA" id="ARBA00023002"/>
    </source>
</evidence>
<comment type="similarity">
    <text evidence="2 7">Belongs to the aldehyde dehydrogenase family.</text>
</comment>
<dbReference type="Pfam" id="PF00171">
    <property type="entry name" value="Aldedh"/>
    <property type="match status" value="1"/>
</dbReference>
<dbReference type="GO" id="GO:0005737">
    <property type="term" value="C:cytoplasm"/>
    <property type="evidence" value="ECO:0007669"/>
    <property type="project" value="TreeGrafter"/>
</dbReference>
<accession>A0A8K0JNR1</accession>
<gene>
    <name evidence="10" type="ORF">FFLO_02572</name>
</gene>
<protein>
    <recommendedName>
        <fullName evidence="8">Succinate-semialdehyde dehydrogenase</fullName>
        <ecNumber evidence="8">1.2.1.16</ecNumber>
    </recommendedName>
</protein>
<feature type="domain" description="Aldehyde dehydrogenase" evidence="9">
    <location>
        <begin position="51"/>
        <end position="515"/>
    </location>
</feature>
<evidence type="ECO:0000256" key="7">
    <source>
        <dbReference type="RuleBase" id="RU003345"/>
    </source>
</evidence>
<dbReference type="EMBL" id="JABELV010000041">
    <property type="protein sequence ID" value="KAG7562017.1"/>
    <property type="molecule type" value="Genomic_DNA"/>
</dbReference>
<dbReference type="AlphaFoldDB" id="A0A8K0JNR1"/>